<sequence length="426" mass="46738">MVDHGEREHASWAASATARNVHCPGALALALDANTPDKETIHSARGTAAHQISEKCLRSGADADSFIGKIEKTKSHEIEIDEELANSAQEYIDYCRGCLSGYEGEFGGDAIFWIEEKFSLAELGPPFDAGGTGDFVVYYPVCKVLEVVDLKNGMGVVDVKDNPQLRTYGLGAVLAHPELDVETVTVTIAQPRAPHKDGRIRSETFHVADLIAWTADLLKSMHKSKAAMDAYETAKGNSVLMDEWVAEWLQPGKCTFCPVEGTCPALRRDALSVASVWFDDMNQPRIGNMPNEMSPEKIAETLDMLPMLEDWVKAVRAYAHTQAEMGTTIPGWQLSEKIGNRRWIDADVALVELMEQGFSEDQVYDRKPISPAKADKLLGAKRKALIEPFVERPVTGTNLVSEAKTSRPPAPSTAAKYFEPNSETGE</sequence>
<proteinExistence type="predicted"/>
<gene>
    <name evidence="2" type="ORF">OEG84_11635</name>
</gene>
<evidence type="ECO:0000313" key="3">
    <source>
        <dbReference type="Proteomes" id="UP001073227"/>
    </source>
</evidence>
<dbReference type="Pfam" id="PF10926">
    <property type="entry name" value="DUF2800"/>
    <property type="match status" value="1"/>
</dbReference>
<evidence type="ECO:0000256" key="1">
    <source>
        <dbReference type="SAM" id="MobiDB-lite"/>
    </source>
</evidence>
<reference evidence="2" key="1">
    <citation type="submission" date="2022-10" db="EMBL/GenBank/DDBJ databases">
        <title>Hoeflea sp. G2-23, isolated from marine algae.</title>
        <authorList>
            <person name="Kristyanto S."/>
            <person name="Kim J.M."/>
            <person name="Jeon C.O."/>
        </authorList>
    </citation>
    <scope>NUCLEOTIDE SEQUENCE</scope>
    <source>
        <strain evidence="2">G2-23</strain>
    </source>
</reference>
<name>A0ABT3Z983_9HYPH</name>
<dbReference type="InterPro" id="IPR021229">
    <property type="entry name" value="DUF2800"/>
</dbReference>
<evidence type="ECO:0000313" key="2">
    <source>
        <dbReference type="EMBL" id="MCY0148344.1"/>
    </source>
</evidence>
<dbReference type="RefSeq" id="WP_267653913.1">
    <property type="nucleotide sequence ID" value="NZ_JAOVZR010000001.1"/>
</dbReference>
<keyword evidence="3" id="KW-1185">Reference proteome</keyword>
<protein>
    <submittedName>
        <fullName evidence="2">DUF2800 domain-containing protein</fullName>
    </submittedName>
</protein>
<comment type="caution">
    <text evidence="2">The sequence shown here is derived from an EMBL/GenBank/DDBJ whole genome shotgun (WGS) entry which is preliminary data.</text>
</comment>
<organism evidence="2 3">
    <name type="scientific">Hoeflea algicola</name>
    <dbReference type="NCBI Taxonomy" id="2983763"/>
    <lineage>
        <taxon>Bacteria</taxon>
        <taxon>Pseudomonadati</taxon>
        <taxon>Pseudomonadota</taxon>
        <taxon>Alphaproteobacteria</taxon>
        <taxon>Hyphomicrobiales</taxon>
        <taxon>Rhizobiaceae</taxon>
        <taxon>Hoeflea</taxon>
    </lineage>
</organism>
<dbReference type="EMBL" id="JAOVZR010000001">
    <property type="protein sequence ID" value="MCY0148344.1"/>
    <property type="molecule type" value="Genomic_DNA"/>
</dbReference>
<accession>A0ABT3Z983</accession>
<dbReference type="Proteomes" id="UP001073227">
    <property type="component" value="Unassembled WGS sequence"/>
</dbReference>
<feature type="region of interest" description="Disordered" evidence="1">
    <location>
        <begin position="396"/>
        <end position="426"/>
    </location>
</feature>